<gene>
    <name evidence="1" type="ORF">C922_05218</name>
</gene>
<dbReference type="Proteomes" id="UP000030640">
    <property type="component" value="Unassembled WGS sequence"/>
</dbReference>
<keyword evidence="2" id="KW-1185">Reference proteome</keyword>
<sequence>MITLEVMKISELIRRLHNNTIAISRFLIIENPDTSVLFRQKFLNIHALHITVLHMNLGDALALETHTQVFCKENYPWGLPLLI</sequence>
<dbReference type="AlphaFoldDB" id="W6ZTX7"/>
<accession>W6ZTX7</accession>
<dbReference type="GeneID" id="20040492"/>
<proteinExistence type="predicted"/>
<evidence type="ECO:0000313" key="2">
    <source>
        <dbReference type="Proteomes" id="UP000030640"/>
    </source>
</evidence>
<dbReference type="VEuPathDB" id="PlasmoDB:C922_05218"/>
<organism evidence="1 2">
    <name type="scientific">Plasmodium inui San Antonio 1</name>
    <dbReference type="NCBI Taxonomy" id="1237626"/>
    <lineage>
        <taxon>Eukaryota</taxon>
        <taxon>Sar</taxon>
        <taxon>Alveolata</taxon>
        <taxon>Apicomplexa</taxon>
        <taxon>Aconoidasida</taxon>
        <taxon>Haemosporida</taxon>
        <taxon>Plasmodiidae</taxon>
        <taxon>Plasmodium</taxon>
        <taxon>Plasmodium (Plasmodium)</taxon>
    </lineage>
</organism>
<name>W6ZTX7_9APIC</name>
<dbReference type="EMBL" id="KI965505">
    <property type="protein sequence ID" value="EUD64397.1"/>
    <property type="molecule type" value="Genomic_DNA"/>
</dbReference>
<protein>
    <submittedName>
        <fullName evidence="1">Uncharacterized protein</fullName>
    </submittedName>
</protein>
<dbReference type="RefSeq" id="XP_008819012.1">
    <property type="nucleotide sequence ID" value="XM_008820790.1"/>
</dbReference>
<evidence type="ECO:0000313" key="1">
    <source>
        <dbReference type="EMBL" id="EUD64397.1"/>
    </source>
</evidence>
<reference evidence="1 2" key="1">
    <citation type="submission" date="2013-02" db="EMBL/GenBank/DDBJ databases">
        <title>The Genome Sequence of Plasmodium inui San Antonio 1.</title>
        <authorList>
            <consortium name="The Broad Institute Genome Sequencing Platform"/>
            <consortium name="The Broad Institute Genome Sequencing Center for Infectious Disease"/>
            <person name="Neafsey D."/>
            <person name="Cheeseman I."/>
            <person name="Volkman S."/>
            <person name="Adams J."/>
            <person name="Walker B."/>
            <person name="Young S.K."/>
            <person name="Zeng Q."/>
            <person name="Gargeya S."/>
            <person name="Fitzgerald M."/>
            <person name="Haas B."/>
            <person name="Abouelleil A."/>
            <person name="Alvarado L."/>
            <person name="Arachchi H.M."/>
            <person name="Berlin A.M."/>
            <person name="Chapman S.B."/>
            <person name="Dewar J."/>
            <person name="Goldberg J."/>
            <person name="Griggs A."/>
            <person name="Gujja S."/>
            <person name="Hansen M."/>
            <person name="Howarth C."/>
            <person name="Imamovic A."/>
            <person name="Larimer J."/>
            <person name="McCowan C."/>
            <person name="Murphy C."/>
            <person name="Neiman D."/>
            <person name="Pearson M."/>
            <person name="Priest M."/>
            <person name="Roberts A."/>
            <person name="Saif S."/>
            <person name="Shea T."/>
            <person name="Sisk P."/>
            <person name="Sykes S."/>
            <person name="Wortman J."/>
            <person name="Nusbaum C."/>
            <person name="Birren B."/>
        </authorList>
    </citation>
    <scope>NUCLEOTIDE SEQUENCE [LARGE SCALE GENOMIC DNA]</scope>
    <source>
        <strain evidence="1 2">San Antonio 1</strain>
    </source>
</reference>